<dbReference type="Pfam" id="PF03462">
    <property type="entry name" value="PCRF"/>
    <property type="match status" value="1"/>
</dbReference>
<evidence type="ECO:0000313" key="5">
    <source>
        <dbReference type="EMBL" id="PRP81167.1"/>
    </source>
</evidence>
<comment type="similarity">
    <text evidence="1">Belongs to the prokaryotic/mitochondrial release factor family.</text>
</comment>
<dbReference type="PANTHER" id="PTHR43116">
    <property type="entry name" value="PEPTIDE CHAIN RELEASE FACTOR 2"/>
    <property type="match status" value="1"/>
</dbReference>
<dbReference type="PANTHER" id="PTHR43116:SF3">
    <property type="entry name" value="CLASS I PEPTIDE CHAIN RELEASE FACTOR"/>
    <property type="match status" value="1"/>
</dbReference>
<dbReference type="GO" id="GO:0003747">
    <property type="term" value="F:translation release factor activity"/>
    <property type="evidence" value="ECO:0007669"/>
    <property type="project" value="InterPro"/>
</dbReference>
<dbReference type="STRING" id="1890364.A0A2P6NB41"/>
<evidence type="ECO:0000313" key="6">
    <source>
        <dbReference type="Proteomes" id="UP000241769"/>
    </source>
</evidence>
<dbReference type="InterPro" id="IPR005139">
    <property type="entry name" value="PCRF"/>
</dbReference>
<keyword evidence="3" id="KW-0175">Coiled coil</keyword>
<evidence type="ECO:0000256" key="3">
    <source>
        <dbReference type="SAM" id="Coils"/>
    </source>
</evidence>
<evidence type="ECO:0000259" key="4">
    <source>
        <dbReference type="PROSITE" id="PS00745"/>
    </source>
</evidence>
<keyword evidence="2" id="KW-0648">Protein biosynthesis</keyword>
<dbReference type="GO" id="GO:0005737">
    <property type="term" value="C:cytoplasm"/>
    <property type="evidence" value="ECO:0007669"/>
    <property type="project" value="UniProtKB-ARBA"/>
</dbReference>
<dbReference type="InParanoid" id="A0A2P6NB41"/>
<dbReference type="AlphaFoldDB" id="A0A2P6NB41"/>
<dbReference type="PROSITE" id="PS00745">
    <property type="entry name" value="RF_PROK_I"/>
    <property type="match status" value="1"/>
</dbReference>
<feature type="coiled-coil region" evidence="3">
    <location>
        <begin position="137"/>
        <end position="164"/>
    </location>
</feature>
<reference evidence="5 6" key="1">
    <citation type="journal article" date="2018" name="Genome Biol. Evol.">
        <title>Multiple Roots of Fruiting Body Formation in Amoebozoa.</title>
        <authorList>
            <person name="Hillmann F."/>
            <person name="Forbes G."/>
            <person name="Novohradska S."/>
            <person name="Ferling I."/>
            <person name="Riege K."/>
            <person name="Groth M."/>
            <person name="Westermann M."/>
            <person name="Marz M."/>
            <person name="Spaller T."/>
            <person name="Winckler T."/>
            <person name="Schaap P."/>
            <person name="Glockner G."/>
        </authorList>
    </citation>
    <scope>NUCLEOTIDE SEQUENCE [LARGE SCALE GENOMIC DNA]</scope>
    <source>
        <strain evidence="5 6">Jena</strain>
    </source>
</reference>
<dbReference type="Gene3D" id="3.30.160.20">
    <property type="match status" value="1"/>
</dbReference>
<sequence>MNSLTLRCSVNLVKDAGANGLASQHDMDRGSRTSSSHLSDEINGPLWWVEGDNFTCAYGYLLDSTKYQEIQTTLDTIKKRLAQKNFHNEYELLHKLVESGTIWDTPDSEKNSTLKRYGSLKSSYDSLQYIENQMKDYREIQEFLKEAGDEREAFEKEMTKIIENTTGAINDLQIRTFMSSEEDPLGCFIEIQAGAGGKDSNDWVGMLADMYKGWSSNRDFRTEEVDMSPSDTGGYKSITLQCEGEYAFGWMKREIGVHRLIRISPYDSQSRRHTSFASVFVWPMVSDELSKKIEINREDIRIDLTRSSGPGGQNVNKVESAVRVMHIPTGIIIKIQTDRSQHRNKDVAMEMLRSRLYDLDVKKRQKEAQDARSVIGDVAWSSQIRTYTLNPYKDHAITDGHRLILQIGLKLNFE</sequence>
<dbReference type="Proteomes" id="UP000241769">
    <property type="component" value="Unassembled WGS sequence"/>
</dbReference>
<dbReference type="EMBL" id="MDYQ01000129">
    <property type="protein sequence ID" value="PRP81167.1"/>
    <property type="molecule type" value="Genomic_DNA"/>
</dbReference>
<dbReference type="InterPro" id="IPR045853">
    <property type="entry name" value="Pep_chain_release_fac_I_sf"/>
</dbReference>
<dbReference type="SMART" id="SM00937">
    <property type="entry name" value="PCRF"/>
    <property type="match status" value="1"/>
</dbReference>
<dbReference type="InterPro" id="IPR000352">
    <property type="entry name" value="Pep_chain_release_fac_I"/>
</dbReference>
<dbReference type="Gene3D" id="1.20.58.410">
    <property type="entry name" value="Release factor"/>
    <property type="match status" value="1"/>
</dbReference>
<name>A0A2P6NB41_9EUKA</name>
<evidence type="ECO:0000256" key="1">
    <source>
        <dbReference type="ARBA" id="ARBA00010835"/>
    </source>
</evidence>
<dbReference type="Pfam" id="PF00472">
    <property type="entry name" value="RF-1"/>
    <property type="match status" value="1"/>
</dbReference>
<comment type="caution">
    <text evidence="5">The sequence shown here is derived from an EMBL/GenBank/DDBJ whole genome shotgun (WGS) entry which is preliminary data.</text>
</comment>
<dbReference type="SUPFAM" id="SSF75620">
    <property type="entry name" value="Release factor"/>
    <property type="match status" value="1"/>
</dbReference>
<evidence type="ECO:0000256" key="2">
    <source>
        <dbReference type="ARBA" id="ARBA00022917"/>
    </source>
</evidence>
<accession>A0A2P6NB41</accession>
<dbReference type="Gene3D" id="3.30.70.1660">
    <property type="match status" value="1"/>
</dbReference>
<dbReference type="FunFam" id="3.30.160.20:FF:000004">
    <property type="entry name" value="Peptide chain release factor 1"/>
    <property type="match status" value="1"/>
</dbReference>
<feature type="domain" description="Prokaryotic-type class I peptide chain release factors" evidence="4">
    <location>
        <begin position="306"/>
        <end position="322"/>
    </location>
</feature>
<gene>
    <name evidence="5" type="ORF">PROFUN_02001</name>
</gene>
<keyword evidence="6" id="KW-1185">Reference proteome</keyword>
<protein>
    <submittedName>
        <fullName evidence="5">Peptide chain release factor 2</fullName>
    </submittedName>
</protein>
<dbReference type="OrthoDB" id="2019491at2759"/>
<dbReference type="FunCoup" id="A0A2P6NB41">
    <property type="interactions" value="1"/>
</dbReference>
<proteinExistence type="inferred from homology"/>
<organism evidence="5 6">
    <name type="scientific">Planoprotostelium fungivorum</name>
    <dbReference type="NCBI Taxonomy" id="1890364"/>
    <lineage>
        <taxon>Eukaryota</taxon>
        <taxon>Amoebozoa</taxon>
        <taxon>Evosea</taxon>
        <taxon>Variosea</taxon>
        <taxon>Cavosteliida</taxon>
        <taxon>Cavosteliaceae</taxon>
        <taxon>Planoprotostelium</taxon>
    </lineage>
</organism>